<dbReference type="AlphaFoldDB" id="A0A1G9MAZ1"/>
<sequence>MDLFLSRRLRPFWLASNLLLIGILVISCEFKRLDAQRIQQEMKSQQIRQVTAAQVSAIAAQWGEKIAAELGKLPLHGITSLPQADSLAKTYGARIRFVSNLADPSFDVKTREVFDAYRYNATHRLPQENNLQKLGDGSEWLYTIPVTADKPLLDAGKAAGLPASLQEKDLAGVWTVYFNRKELIRLVSPKELDALPR</sequence>
<protein>
    <submittedName>
        <fullName evidence="1">Uncharacterized protein</fullName>
    </submittedName>
</protein>
<proteinExistence type="predicted"/>
<dbReference type="Proteomes" id="UP000198901">
    <property type="component" value="Unassembled WGS sequence"/>
</dbReference>
<name>A0A1G9MAZ1_9BACT</name>
<dbReference type="EMBL" id="FNGS01000003">
    <property type="protein sequence ID" value="SDL71418.1"/>
    <property type="molecule type" value="Genomic_DNA"/>
</dbReference>
<keyword evidence="2" id="KW-1185">Reference proteome</keyword>
<gene>
    <name evidence="1" type="ORF">SAMN04488090_1524</name>
</gene>
<dbReference type="STRING" id="563176.SAMN04488090_1524"/>
<dbReference type="PROSITE" id="PS51257">
    <property type="entry name" value="PROKAR_LIPOPROTEIN"/>
    <property type="match status" value="1"/>
</dbReference>
<dbReference type="OrthoDB" id="982178at2"/>
<evidence type="ECO:0000313" key="2">
    <source>
        <dbReference type="Proteomes" id="UP000198901"/>
    </source>
</evidence>
<accession>A0A1G9MAZ1</accession>
<reference evidence="1 2" key="1">
    <citation type="submission" date="2016-10" db="EMBL/GenBank/DDBJ databases">
        <authorList>
            <person name="de Groot N.N."/>
        </authorList>
    </citation>
    <scope>NUCLEOTIDE SEQUENCE [LARGE SCALE GENOMIC DNA]</scope>
    <source>
        <strain evidence="1 2">DSM 21668</strain>
    </source>
</reference>
<evidence type="ECO:0000313" key="1">
    <source>
        <dbReference type="EMBL" id="SDL71418.1"/>
    </source>
</evidence>
<organism evidence="1 2">
    <name type="scientific">Siphonobacter aquaeclarae</name>
    <dbReference type="NCBI Taxonomy" id="563176"/>
    <lineage>
        <taxon>Bacteria</taxon>
        <taxon>Pseudomonadati</taxon>
        <taxon>Bacteroidota</taxon>
        <taxon>Cytophagia</taxon>
        <taxon>Cytophagales</taxon>
        <taxon>Cytophagaceae</taxon>
        <taxon>Siphonobacter</taxon>
    </lineage>
</organism>